<name>A0A9W5EZ97_CAMHY</name>
<evidence type="ECO:0000313" key="2">
    <source>
        <dbReference type="Proteomes" id="UP000052257"/>
    </source>
</evidence>
<dbReference type="AlphaFoldDB" id="A0A9W5EZ97"/>
<dbReference type="Proteomes" id="UP000052257">
    <property type="component" value="Unassembled WGS sequence"/>
</dbReference>
<organism evidence="1 2">
    <name type="scientific">Campylobacter hyointestinalis subsp. hyointestinalis</name>
    <dbReference type="NCBI Taxonomy" id="91352"/>
    <lineage>
        <taxon>Bacteria</taxon>
        <taxon>Pseudomonadati</taxon>
        <taxon>Campylobacterota</taxon>
        <taxon>Epsilonproteobacteria</taxon>
        <taxon>Campylobacterales</taxon>
        <taxon>Campylobacteraceae</taxon>
        <taxon>Campylobacter</taxon>
    </lineage>
</organism>
<reference evidence="1 2" key="1">
    <citation type="submission" date="2015-11" db="EMBL/GenBank/DDBJ databases">
        <authorList>
            <consortium name="Pathogen Informatics"/>
        </authorList>
    </citation>
    <scope>NUCLEOTIDE SEQUENCE [LARGE SCALE GENOMIC DNA]</scope>
    <source>
        <strain evidence="1 2">006A-0191</strain>
    </source>
</reference>
<comment type="caution">
    <text evidence="1">The sequence shown here is derived from an EMBL/GenBank/DDBJ whole genome shotgun (WGS) entry which is preliminary data.</text>
</comment>
<protein>
    <submittedName>
        <fullName evidence="1">Uncharacterized protein</fullName>
    </submittedName>
</protein>
<dbReference type="RefSeq" id="WP_059431003.1">
    <property type="nucleotide sequence ID" value="NZ_FAUW01000002.1"/>
</dbReference>
<gene>
    <name evidence="1" type="ORF">ERS739220_00840</name>
</gene>
<sequence>MAYTEASGVTIRPHIISDAIKKELLTKSATVEISEPIISGTLLFTSNGKNYKVCKPHTSGTFKSGEYVIKQGQIYKALKETSAAPSRSTDENWEIIENTLLGVFNELEASVSGNYSVLVCGVVKTTCDDETKFAALKQNLIIL</sequence>
<evidence type="ECO:0000313" key="1">
    <source>
        <dbReference type="EMBL" id="CUU77169.1"/>
    </source>
</evidence>
<accession>A0A9W5EZ97</accession>
<dbReference type="EMBL" id="FAUW01000002">
    <property type="protein sequence ID" value="CUU77169.1"/>
    <property type="molecule type" value="Genomic_DNA"/>
</dbReference>
<proteinExistence type="predicted"/>